<evidence type="ECO:0000313" key="2">
    <source>
        <dbReference type="Proteomes" id="UP000198916"/>
    </source>
</evidence>
<sequence>MAKSKIADSDVIAYLQERKQSLQEELSKIDAALTFFGTDEKAIEKKGKKKDKKKKLKKAIRKKVAKAMLPKSEATPEAIAVIAATAEKLEKRPARRGRPSAVTTPPIVIVPELPKIPAKKVRSPRTTKSKVAVASASTASTVPASFDPAATMDEKIRYALGQRNNSTKAELIDYLDDLEPSYGLTKLKRVAAFRLNHLLKTGQISGQDSGDGFRYTI</sequence>
<evidence type="ECO:0000313" key="1">
    <source>
        <dbReference type="EMBL" id="SEK29225.1"/>
    </source>
</evidence>
<dbReference type="OrthoDB" id="800085at2"/>
<proteinExistence type="predicted"/>
<dbReference type="EMBL" id="FNZR01000001">
    <property type="protein sequence ID" value="SEK29225.1"/>
    <property type="molecule type" value="Genomic_DNA"/>
</dbReference>
<gene>
    <name evidence="1" type="ORF">SAMN05421740_101458</name>
</gene>
<protein>
    <submittedName>
        <fullName evidence="1">Uncharacterized protein</fullName>
    </submittedName>
</protein>
<reference evidence="2" key="1">
    <citation type="submission" date="2016-10" db="EMBL/GenBank/DDBJ databases">
        <authorList>
            <person name="Varghese N."/>
            <person name="Submissions S."/>
        </authorList>
    </citation>
    <scope>NUCLEOTIDE SEQUENCE [LARGE SCALE GENOMIC DNA]</scope>
    <source>
        <strain evidence="2">Jip14</strain>
    </source>
</reference>
<accession>A0A1H7G0L7</accession>
<dbReference type="AlphaFoldDB" id="A0A1H7G0L7"/>
<dbReference type="RefSeq" id="WP_090602429.1">
    <property type="nucleotide sequence ID" value="NZ_FNZR01000001.1"/>
</dbReference>
<dbReference type="Proteomes" id="UP000198916">
    <property type="component" value="Unassembled WGS sequence"/>
</dbReference>
<dbReference type="STRING" id="332977.SAMN05421740_101458"/>
<name>A0A1H7G0L7_9SPHI</name>
<organism evidence="1 2">
    <name type="scientific">Parapedobacter koreensis</name>
    <dbReference type="NCBI Taxonomy" id="332977"/>
    <lineage>
        <taxon>Bacteria</taxon>
        <taxon>Pseudomonadati</taxon>
        <taxon>Bacteroidota</taxon>
        <taxon>Sphingobacteriia</taxon>
        <taxon>Sphingobacteriales</taxon>
        <taxon>Sphingobacteriaceae</taxon>
        <taxon>Parapedobacter</taxon>
    </lineage>
</organism>
<keyword evidence="2" id="KW-1185">Reference proteome</keyword>